<dbReference type="Gene3D" id="2.30.29.80">
    <property type="match status" value="1"/>
</dbReference>
<feature type="region of interest" description="Disordered" evidence="1">
    <location>
        <begin position="192"/>
        <end position="231"/>
    </location>
</feature>
<dbReference type="Pfam" id="PF20068">
    <property type="entry name" value="Amphi-Trp"/>
    <property type="match status" value="1"/>
</dbReference>
<protein>
    <recommendedName>
        <fullName evidence="6">DUF1508 domain-containing protein</fullName>
    </recommendedName>
</protein>
<accession>M0P872</accession>
<dbReference type="PANTHER" id="PTHR40606:SF1">
    <property type="entry name" value="UPF0339 PROTEIN YEGP"/>
    <property type="match status" value="1"/>
</dbReference>
<feature type="domain" description="DUF1508" evidence="2">
    <location>
        <begin position="165"/>
        <end position="212"/>
    </location>
</feature>
<comment type="caution">
    <text evidence="4">The sequence shown here is derived from an EMBL/GenBank/DDBJ whole genome shotgun (WGS) entry which is preliminary data.</text>
</comment>
<dbReference type="PANTHER" id="PTHR40606">
    <property type="match status" value="1"/>
</dbReference>
<organism evidence="4 5">
    <name type="scientific">Halorubrum aidingense JCM 13560</name>
    <dbReference type="NCBI Taxonomy" id="1230454"/>
    <lineage>
        <taxon>Archaea</taxon>
        <taxon>Methanobacteriati</taxon>
        <taxon>Methanobacteriota</taxon>
        <taxon>Stenosarchaea group</taxon>
        <taxon>Halobacteria</taxon>
        <taxon>Halobacteriales</taxon>
        <taxon>Haloferacaceae</taxon>
        <taxon>Halorubrum</taxon>
    </lineage>
</organism>
<sequence length="231" mass="24748">MTDETIHESSRSRSRQALATYFRRIAKALGRGDPVPVDDAGTVTVDPAAEPDVEVALERTDGTVRYAVEMAFDEADGEIDTDAAASRATFELYADDADKWRWRLRHDNGNIIADGGEGYADKRDARNGIESVQRNAPGAHVIDAARDAVVPEDGGSDATFELFRDAADKHRWRLVHDNGNIIADGGQGYASKQKAKQGLNSVKANAPGAAIENPDPDPDADGEGAGEDTEA</sequence>
<gene>
    <name evidence="4" type="ORF">C461_12133</name>
</gene>
<dbReference type="RefSeq" id="WP_008001588.1">
    <property type="nucleotide sequence ID" value="NZ_AOJI01000028.1"/>
</dbReference>
<reference evidence="4 5" key="1">
    <citation type="journal article" date="2014" name="PLoS Genet.">
        <title>Phylogenetically driven sequencing of extremely halophilic archaea reveals strategies for static and dynamic osmo-response.</title>
        <authorList>
            <person name="Becker E.A."/>
            <person name="Seitzer P.M."/>
            <person name="Tritt A."/>
            <person name="Larsen D."/>
            <person name="Krusor M."/>
            <person name="Yao A.I."/>
            <person name="Wu D."/>
            <person name="Madern D."/>
            <person name="Eisen J.A."/>
            <person name="Darling A.E."/>
            <person name="Facciotti M.T."/>
        </authorList>
    </citation>
    <scope>NUCLEOTIDE SEQUENCE [LARGE SCALE GENOMIC DNA]</scope>
    <source>
        <strain evidence="4 5">JCM 13560</strain>
    </source>
</reference>
<dbReference type="NCBIfam" id="NF041908">
    <property type="entry name" value="HVO_2922"/>
    <property type="match status" value="2"/>
</dbReference>
<dbReference type="STRING" id="1230454.C461_12133"/>
<dbReference type="Proteomes" id="UP000011575">
    <property type="component" value="Unassembled WGS sequence"/>
</dbReference>
<evidence type="ECO:0000259" key="2">
    <source>
        <dbReference type="Pfam" id="PF07411"/>
    </source>
</evidence>
<proteinExistence type="predicted"/>
<dbReference type="OrthoDB" id="108721at2157"/>
<dbReference type="EMBL" id="AOJI01000028">
    <property type="protein sequence ID" value="EMA66231.1"/>
    <property type="molecule type" value="Genomic_DNA"/>
</dbReference>
<evidence type="ECO:0000256" key="1">
    <source>
        <dbReference type="SAM" id="MobiDB-lite"/>
    </source>
</evidence>
<keyword evidence="5" id="KW-1185">Reference proteome</keyword>
<feature type="compositionally biased region" description="Acidic residues" evidence="1">
    <location>
        <begin position="214"/>
        <end position="231"/>
    </location>
</feature>
<dbReference type="InterPro" id="IPR010879">
    <property type="entry name" value="DUF1508"/>
</dbReference>
<dbReference type="InterPro" id="IPR027598">
    <property type="entry name" value="Amphi-Trp_dom"/>
</dbReference>
<evidence type="ECO:0000313" key="5">
    <source>
        <dbReference type="Proteomes" id="UP000011575"/>
    </source>
</evidence>
<evidence type="ECO:0000313" key="4">
    <source>
        <dbReference type="EMBL" id="EMA66231.1"/>
    </source>
</evidence>
<dbReference type="AlphaFoldDB" id="M0P872"/>
<feature type="domain" description="DUF1508" evidence="2">
    <location>
        <begin position="95"/>
        <end position="143"/>
    </location>
</feature>
<name>M0P872_9EURY</name>
<dbReference type="Pfam" id="PF07411">
    <property type="entry name" value="DUF1508"/>
    <property type="match status" value="2"/>
</dbReference>
<feature type="domain" description="Amphi-Trp" evidence="3">
    <location>
        <begin position="1"/>
        <end position="70"/>
    </location>
</feature>
<dbReference type="PATRIC" id="fig|1230454.4.peg.2435"/>
<dbReference type="NCBIfam" id="TIGR04354">
    <property type="entry name" value="amphi-Trp"/>
    <property type="match status" value="1"/>
</dbReference>
<dbReference type="InterPro" id="IPR051141">
    <property type="entry name" value="UPF0339_domain"/>
</dbReference>
<evidence type="ECO:0008006" key="6">
    <source>
        <dbReference type="Google" id="ProtNLM"/>
    </source>
</evidence>
<dbReference type="SUPFAM" id="SSF160113">
    <property type="entry name" value="YegP-like"/>
    <property type="match status" value="2"/>
</dbReference>
<evidence type="ECO:0000259" key="3">
    <source>
        <dbReference type="Pfam" id="PF20068"/>
    </source>
</evidence>
<dbReference type="InterPro" id="IPR036913">
    <property type="entry name" value="YegP-like_sf"/>
</dbReference>